<dbReference type="GO" id="GO:2001295">
    <property type="term" value="P:malonyl-CoA biosynthetic process"/>
    <property type="evidence" value="ECO:0007669"/>
    <property type="project" value="UniProtKB-UniRule"/>
</dbReference>
<dbReference type="SUPFAM" id="SSF52096">
    <property type="entry name" value="ClpP/crotonase"/>
    <property type="match status" value="1"/>
</dbReference>
<dbReference type="GO" id="GO:0005524">
    <property type="term" value="F:ATP binding"/>
    <property type="evidence" value="ECO:0007669"/>
    <property type="project" value="UniProtKB-KW"/>
</dbReference>
<dbReference type="GO" id="GO:0009317">
    <property type="term" value="C:acetyl-CoA carboxylase complex"/>
    <property type="evidence" value="ECO:0007669"/>
    <property type="project" value="InterPro"/>
</dbReference>
<dbReference type="RefSeq" id="WP_015709071.1">
    <property type="nucleotide sequence ID" value="NC_015578.1"/>
</dbReference>
<dbReference type="KEGG" id="tpi:TREPR_0989"/>
<feature type="binding site" evidence="4">
    <location>
        <position position="15"/>
    </location>
    <ligand>
        <name>Zn(2+)</name>
        <dbReference type="ChEBI" id="CHEBI:29105"/>
    </ligand>
</feature>
<evidence type="ECO:0000256" key="2">
    <source>
        <dbReference type="ARBA" id="ARBA00022832"/>
    </source>
</evidence>
<dbReference type="eggNOG" id="COG0777">
    <property type="taxonomic scope" value="Bacteria"/>
</dbReference>
<dbReference type="NCBIfam" id="TIGR00515">
    <property type="entry name" value="accD"/>
    <property type="match status" value="1"/>
</dbReference>
<dbReference type="InterPro" id="IPR000438">
    <property type="entry name" value="Acetyl_CoA_COase_Trfase_b_su"/>
</dbReference>
<dbReference type="InterPro" id="IPR029045">
    <property type="entry name" value="ClpP/crotonase-like_dom_sf"/>
</dbReference>
<evidence type="ECO:0000256" key="3">
    <source>
        <dbReference type="ARBA" id="ARBA00023160"/>
    </source>
</evidence>
<comment type="subcellular location">
    <subcellularLocation>
        <location evidence="4">Cytoplasm</location>
    </subcellularLocation>
</comment>
<keyword evidence="4" id="KW-0443">Lipid metabolism</keyword>
<feature type="domain" description="CoA carboxyltransferase N-terminal" evidence="5">
    <location>
        <begin position="11"/>
        <end position="272"/>
    </location>
</feature>
<dbReference type="PANTHER" id="PTHR42995">
    <property type="entry name" value="ACETYL-COENZYME A CARBOXYLASE CARBOXYL TRANSFERASE SUBUNIT BETA, CHLOROPLASTIC"/>
    <property type="match status" value="1"/>
</dbReference>
<keyword evidence="4" id="KW-0067">ATP-binding</keyword>
<keyword evidence="7" id="KW-1185">Reference proteome</keyword>
<dbReference type="OrthoDB" id="9772975at2"/>
<dbReference type="PANTHER" id="PTHR42995:SF5">
    <property type="entry name" value="ACETYL-COENZYME A CARBOXYLASE CARBOXYL TRANSFERASE SUBUNIT BETA, CHLOROPLASTIC"/>
    <property type="match status" value="1"/>
</dbReference>
<keyword evidence="4" id="KW-0963">Cytoplasm</keyword>
<evidence type="ECO:0000256" key="4">
    <source>
        <dbReference type="HAMAP-Rule" id="MF_01395"/>
    </source>
</evidence>
<keyword evidence="4" id="KW-0863">Zinc-finger</keyword>
<dbReference type="GO" id="GO:0003989">
    <property type="term" value="F:acetyl-CoA carboxylase activity"/>
    <property type="evidence" value="ECO:0007669"/>
    <property type="project" value="InterPro"/>
</dbReference>
<keyword evidence="3 4" id="KW-0275">Fatty acid biosynthesis</keyword>
<feature type="binding site" evidence="4">
    <location>
        <position position="34"/>
    </location>
    <ligand>
        <name>Zn(2+)</name>
        <dbReference type="ChEBI" id="CHEBI:29105"/>
    </ligand>
</feature>
<keyword evidence="1 4" id="KW-0808">Transferase</keyword>
<protein>
    <recommendedName>
        <fullName evidence="4">Acetyl-coenzyme A carboxylase carboxyl transferase subunit beta</fullName>
        <shortName evidence="4">ACCase subunit beta</shortName>
        <shortName evidence="4">Acetyl-CoA carboxylase carboxyltransferase subunit beta</shortName>
        <ecNumber evidence="4">2.1.3.15</ecNumber>
    </recommendedName>
</protein>
<dbReference type="Gene3D" id="3.90.226.10">
    <property type="entry name" value="2-enoyl-CoA Hydratase, Chain A, domain 1"/>
    <property type="match status" value="1"/>
</dbReference>
<evidence type="ECO:0000256" key="1">
    <source>
        <dbReference type="ARBA" id="ARBA00022679"/>
    </source>
</evidence>
<keyword evidence="6" id="KW-0436">Ligase</keyword>
<keyword evidence="4" id="KW-0479">Metal-binding</keyword>
<comment type="similarity">
    <text evidence="4">Belongs to the AccD/PCCB family.</text>
</comment>
<feature type="binding site" evidence="4">
    <location>
        <position position="18"/>
    </location>
    <ligand>
        <name>Zn(2+)</name>
        <dbReference type="ChEBI" id="CHEBI:29105"/>
    </ligand>
</feature>
<dbReference type="GO" id="GO:0016743">
    <property type="term" value="F:carboxyl- or carbamoyltransferase activity"/>
    <property type="evidence" value="ECO:0007669"/>
    <property type="project" value="UniProtKB-UniRule"/>
</dbReference>
<feature type="binding site" evidence="4">
    <location>
        <position position="37"/>
    </location>
    <ligand>
        <name>Zn(2+)</name>
        <dbReference type="ChEBI" id="CHEBI:29105"/>
    </ligand>
</feature>
<dbReference type="STRING" id="545694.TREPR_0989"/>
<keyword evidence="2 4" id="KW-0276">Fatty acid metabolism</keyword>
<sequence length="272" mass="29375">MATNTAETAPGHVTCPHCGTVTDTEAFTKAHRVCGKCNYHTRLNWRERLECTADSGSFKELDSRMGSKNPIGFPDYESKISALQKSCGTNEAVVTGECTILGHPAVLGIMDSYFMMGSMGSVVGEKITRALEYGTAKKLPVIIFTTSGGARMQEGIFSLMQMAKTSGAVARHNEAGQLYISVITDPTTGGVTASFASLGDIIIAEPGALIGFAGKRVIQDTIGQKLPERFQTAEFVQEHGFTDIIIPRNEMREVLARFLKMHKSASSRKEAV</sequence>
<comment type="catalytic activity">
    <reaction evidence="4">
        <text>N(6)-carboxybiotinyl-L-lysyl-[protein] + acetyl-CoA = N(6)-biotinyl-L-lysyl-[protein] + malonyl-CoA</text>
        <dbReference type="Rhea" id="RHEA:54728"/>
        <dbReference type="Rhea" id="RHEA-COMP:10505"/>
        <dbReference type="Rhea" id="RHEA-COMP:10506"/>
        <dbReference type="ChEBI" id="CHEBI:57288"/>
        <dbReference type="ChEBI" id="CHEBI:57384"/>
        <dbReference type="ChEBI" id="CHEBI:83144"/>
        <dbReference type="ChEBI" id="CHEBI:83145"/>
        <dbReference type="EC" id="2.1.3.15"/>
    </reaction>
</comment>
<dbReference type="HAMAP" id="MF_01395">
    <property type="entry name" value="AcetylCoA_CT_beta"/>
    <property type="match status" value="1"/>
</dbReference>
<name>F5YHT3_TREPZ</name>
<dbReference type="PRINTS" id="PR01070">
    <property type="entry name" value="ACCCTRFRASEB"/>
</dbReference>
<dbReference type="GO" id="GO:0006633">
    <property type="term" value="P:fatty acid biosynthetic process"/>
    <property type="evidence" value="ECO:0007669"/>
    <property type="project" value="UniProtKB-KW"/>
</dbReference>
<dbReference type="HOGENOM" id="CLU_015486_1_1_12"/>
<keyword evidence="4" id="KW-0444">Lipid biosynthesis</keyword>
<dbReference type="GO" id="GO:0008270">
    <property type="term" value="F:zinc ion binding"/>
    <property type="evidence" value="ECO:0007669"/>
    <property type="project" value="UniProtKB-UniRule"/>
</dbReference>
<keyword evidence="4" id="KW-0547">Nucleotide-binding</keyword>
<dbReference type="Proteomes" id="UP000009223">
    <property type="component" value="Chromosome"/>
</dbReference>
<dbReference type="AlphaFoldDB" id="F5YHT3"/>
<comment type="pathway">
    <text evidence="4">Lipid metabolism; malonyl-CoA biosynthesis; malonyl-CoA from acetyl-CoA: step 1/1.</text>
</comment>
<dbReference type="EMBL" id="CP001843">
    <property type="protein sequence ID" value="AEF87023.1"/>
    <property type="molecule type" value="Genomic_DNA"/>
</dbReference>
<organism evidence="6 7">
    <name type="scientific">Treponema primitia (strain ATCC BAA-887 / DSM 12427 / ZAS-2)</name>
    <dbReference type="NCBI Taxonomy" id="545694"/>
    <lineage>
        <taxon>Bacteria</taxon>
        <taxon>Pseudomonadati</taxon>
        <taxon>Spirochaetota</taxon>
        <taxon>Spirochaetia</taxon>
        <taxon>Spirochaetales</taxon>
        <taxon>Treponemataceae</taxon>
        <taxon>Treponema</taxon>
    </lineage>
</organism>
<keyword evidence="4" id="KW-0862">Zinc</keyword>
<dbReference type="PROSITE" id="PS50980">
    <property type="entry name" value="COA_CT_NTER"/>
    <property type="match status" value="1"/>
</dbReference>
<evidence type="ECO:0000313" key="6">
    <source>
        <dbReference type="EMBL" id="AEF87023.1"/>
    </source>
</evidence>
<dbReference type="InterPro" id="IPR034733">
    <property type="entry name" value="AcCoA_carboxyl_beta"/>
</dbReference>
<comment type="function">
    <text evidence="4">Component of the acetyl coenzyme A carboxylase (ACC) complex. Biotin carboxylase (BC) catalyzes the carboxylation of biotin on its carrier protein (BCCP) and then the CO(2) group is transferred by the transcarboxylase to acetyl-CoA to form malonyl-CoA.</text>
</comment>
<reference evidence="7" key="1">
    <citation type="submission" date="2009-12" db="EMBL/GenBank/DDBJ databases">
        <title>Complete sequence of Treponema primitia strain ZAS-2.</title>
        <authorList>
            <person name="Tetu S.G."/>
            <person name="Matson E."/>
            <person name="Ren Q."/>
            <person name="Seshadri R."/>
            <person name="Elbourne L."/>
            <person name="Hassan K.A."/>
            <person name="Durkin A."/>
            <person name="Radune D."/>
            <person name="Mohamoud Y."/>
            <person name="Shay R."/>
            <person name="Jin S."/>
            <person name="Zhang X."/>
            <person name="Lucey K."/>
            <person name="Ballor N.R."/>
            <person name="Ottesen E."/>
            <person name="Rosenthal R."/>
            <person name="Allen A."/>
            <person name="Leadbetter J.R."/>
            <person name="Paulsen I.T."/>
        </authorList>
    </citation>
    <scope>NUCLEOTIDE SEQUENCE [LARGE SCALE GENOMIC DNA]</scope>
    <source>
        <strain evidence="7">ATCC BAA-887 / DSM 12427 / ZAS-2</strain>
    </source>
</reference>
<dbReference type="EC" id="2.1.3.15" evidence="4"/>
<comment type="subunit">
    <text evidence="4">Acetyl-CoA carboxylase is a heterohexamer composed of biotin carboxyl carrier protein (AccB), biotin carboxylase (AccC) and two subunits each of ACCase subunit alpha (AccA) and ACCase subunit beta (AccD).</text>
</comment>
<dbReference type="Pfam" id="PF01039">
    <property type="entry name" value="Carboxyl_trans"/>
    <property type="match status" value="1"/>
</dbReference>
<reference evidence="6 7" key="2">
    <citation type="journal article" date="2011" name="ISME J.">
        <title>RNA-seq reveals cooperative metabolic interactions between two termite-gut spirochete species in co-culture.</title>
        <authorList>
            <person name="Rosenthal A.Z."/>
            <person name="Matson E.G."/>
            <person name="Eldar A."/>
            <person name="Leadbetter J.R."/>
        </authorList>
    </citation>
    <scope>NUCLEOTIDE SEQUENCE [LARGE SCALE GENOMIC DNA]</scope>
    <source>
        <strain evidence="7">ATCC BAA-887 / DSM 12427 / ZAS-2</strain>
    </source>
</reference>
<dbReference type="UniPathway" id="UPA00655">
    <property type="reaction ID" value="UER00711"/>
</dbReference>
<proteinExistence type="inferred from homology"/>
<comment type="cofactor">
    <cofactor evidence="4">
        <name>Zn(2+)</name>
        <dbReference type="ChEBI" id="CHEBI:29105"/>
    </cofactor>
    <text evidence="4">Binds 1 zinc ion per subunit.</text>
</comment>
<gene>
    <name evidence="6" type="primary">accD_2</name>
    <name evidence="4" type="synonym">accD</name>
    <name evidence="6" type="ordered locus">TREPR_0989</name>
</gene>
<dbReference type="InterPro" id="IPR011762">
    <property type="entry name" value="COA_CT_N"/>
</dbReference>
<feature type="zinc finger region" description="C4-type" evidence="4">
    <location>
        <begin position="15"/>
        <end position="37"/>
    </location>
</feature>
<evidence type="ECO:0000313" key="7">
    <source>
        <dbReference type="Proteomes" id="UP000009223"/>
    </source>
</evidence>
<accession>F5YHT3</accession>
<evidence type="ECO:0000259" key="5">
    <source>
        <dbReference type="PROSITE" id="PS50980"/>
    </source>
</evidence>